<gene>
    <name evidence="2" type="ORF">EIB73_02100</name>
</gene>
<organism evidence="2 3">
    <name type="scientific">Kaistella carnis</name>
    <dbReference type="NCBI Taxonomy" id="1241979"/>
    <lineage>
        <taxon>Bacteria</taxon>
        <taxon>Pseudomonadati</taxon>
        <taxon>Bacteroidota</taxon>
        <taxon>Flavobacteriia</taxon>
        <taxon>Flavobacteriales</taxon>
        <taxon>Weeksellaceae</taxon>
        <taxon>Chryseobacterium group</taxon>
        <taxon>Kaistella</taxon>
    </lineage>
</organism>
<feature type="domain" description="Nucleotide modification associated" evidence="1">
    <location>
        <begin position="115"/>
        <end position="175"/>
    </location>
</feature>
<dbReference type="RefSeq" id="WP_125022180.1">
    <property type="nucleotide sequence ID" value="NZ_CP034159.1"/>
</dbReference>
<sequence length="188" mass="21741">MQKTAKQFDEVITVCRNLFSNKLSDYGASFRVLRSSSLTDQIFIKVKSLRNFQTTGVSKVGESEEENFMAIVNYSIIGLIQLEKGYADDFKQDKEEILSLYDKYAQEAKELMLRKNHDYGEAWREMRISSITDLIYQKVLRTKQIEDNAGATLVSEGIDANYFDMLNYAVFCLIKFSEEKETFTPKLI</sequence>
<evidence type="ECO:0000313" key="2">
    <source>
        <dbReference type="EMBL" id="AZI32042.1"/>
    </source>
</evidence>
<dbReference type="AlphaFoldDB" id="A0A3G8XF80"/>
<dbReference type="Pfam" id="PF07659">
    <property type="entry name" value="DUF1599"/>
    <property type="match status" value="2"/>
</dbReference>
<dbReference type="EMBL" id="CP034159">
    <property type="protein sequence ID" value="AZI32042.1"/>
    <property type="molecule type" value="Genomic_DNA"/>
</dbReference>
<name>A0A3G8XF80_9FLAO</name>
<dbReference type="KEGG" id="ccas:EIB73_02100"/>
<accession>A0A3G8XF80</accession>
<proteinExistence type="predicted"/>
<evidence type="ECO:0000313" key="3">
    <source>
        <dbReference type="Proteomes" id="UP000270185"/>
    </source>
</evidence>
<feature type="domain" description="Nucleotide modification associated" evidence="1">
    <location>
        <begin position="22"/>
        <end position="82"/>
    </location>
</feature>
<evidence type="ECO:0000259" key="1">
    <source>
        <dbReference type="Pfam" id="PF07659"/>
    </source>
</evidence>
<dbReference type="Proteomes" id="UP000270185">
    <property type="component" value="Chromosome"/>
</dbReference>
<reference evidence="3" key="1">
    <citation type="submission" date="2018-11" db="EMBL/GenBank/DDBJ databases">
        <title>Proposal to divide the Flavobacteriaceae and reorganize its genera based on Amino Acid Identity values calculated from whole genome sequences.</title>
        <authorList>
            <person name="Nicholson A.C."/>
            <person name="Gulvik C.A."/>
            <person name="Whitney A.M."/>
            <person name="Humrighouse B.W."/>
            <person name="Bell M."/>
            <person name="Holmes B."/>
            <person name="Steigerwalt A.G."/>
            <person name="Villarma A."/>
            <person name="Sheth M."/>
            <person name="Batra D."/>
            <person name="Pryor J."/>
            <person name="Bernardet J.-F."/>
            <person name="Hugo C."/>
            <person name="Kampfer P."/>
            <person name="Newman J.D."/>
            <person name="McQuiston J.R."/>
        </authorList>
    </citation>
    <scope>NUCLEOTIDE SEQUENCE [LARGE SCALE GENOMIC DNA]</scope>
    <source>
        <strain evidence="3">G0081</strain>
    </source>
</reference>
<dbReference type="OrthoDB" id="659365at2"/>
<protein>
    <submittedName>
        <fullName evidence="2">DUF1599 domain-containing protein</fullName>
    </submittedName>
</protein>
<dbReference type="InterPro" id="IPR011630">
    <property type="entry name" value="DUF1599"/>
</dbReference>
<keyword evidence="3" id="KW-1185">Reference proteome</keyword>